<dbReference type="InterPro" id="IPR002306">
    <property type="entry name" value="Trp-tRNA-ligase"/>
</dbReference>
<feature type="binding site" evidence="8">
    <location>
        <begin position="17"/>
        <end position="18"/>
    </location>
    <ligand>
        <name>ATP</name>
        <dbReference type="ChEBI" id="CHEBI:30616"/>
    </ligand>
</feature>
<dbReference type="GO" id="GO:0005524">
    <property type="term" value="F:ATP binding"/>
    <property type="evidence" value="ECO:0007669"/>
    <property type="project" value="UniProtKB-UniRule"/>
</dbReference>
<dbReference type="PANTHER" id="PTHR43766:SF1">
    <property type="entry name" value="TRYPTOPHAN--TRNA LIGASE, MITOCHONDRIAL"/>
    <property type="match status" value="1"/>
</dbReference>
<feature type="short sequence motif" description="'KMSKS' region" evidence="8">
    <location>
        <begin position="190"/>
        <end position="194"/>
    </location>
</feature>
<feature type="binding site" evidence="8">
    <location>
        <begin position="190"/>
        <end position="194"/>
    </location>
    <ligand>
        <name>ATP</name>
        <dbReference type="ChEBI" id="CHEBI:30616"/>
    </ligand>
</feature>
<dbReference type="FunFam" id="1.10.240.10:FF:000005">
    <property type="entry name" value="Tryptophan--tRNA ligase"/>
    <property type="match status" value="1"/>
</dbReference>
<dbReference type="EC" id="6.1.1.2" evidence="8"/>
<keyword evidence="6 8" id="KW-0030">Aminoacyl-tRNA synthetase</keyword>
<dbReference type="InterPro" id="IPR002305">
    <property type="entry name" value="aa-tRNA-synth_Ic"/>
</dbReference>
<sequence>MKRVLSGLQPSGQLHVGNYAGAIQQFVQLQDSHEMYVFIASYHALTSSRDANELRQNIRQVVIDYVAFGLDPAKTNIYLQQDVPQVTELSWLLSCICPKHMMDKATSYKDKVAKGLAASIGLYTYPVLQAADILAVDADLVPVGEDQRQHIEITRDLASKFNHYYGDVFKLPDAMIREEAGVVPGVDGQKMSKSYGNTLDPFMDEKPLRKRIMKIKTDSLGVDDPKDPDTCTVYQIFRALAGPDSEQTQALASRYRNGGMGYGEAKQTLFEFILEHFRDARSKRLELTNDPGYIEQVLKDGAEAANKIIGNVTDRARKAAGL</sequence>
<name>A0A517YSW8_9BACT</name>
<dbReference type="InterPro" id="IPR001412">
    <property type="entry name" value="aa-tRNA-synth_I_CS"/>
</dbReference>
<evidence type="ECO:0000256" key="7">
    <source>
        <dbReference type="ARBA" id="ARBA00049929"/>
    </source>
</evidence>
<evidence type="ECO:0000256" key="5">
    <source>
        <dbReference type="ARBA" id="ARBA00022917"/>
    </source>
</evidence>
<gene>
    <name evidence="8 10" type="primary">trpS</name>
    <name evidence="10" type="ORF">KS4_13500</name>
</gene>
<dbReference type="Gene3D" id="3.40.50.620">
    <property type="entry name" value="HUPs"/>
    <property type="match status" value="1"/>
</dbReference>
<dbReference type="InterPro" id="IPR024109">
    <property type="entry name" value="Trp-tRNA-ligase_bac-type"/>
</dbReference>
<accession>A0A517YSW8</accession>
<dbReference type="SUPFAM" id="SSF52374">
    <property type="entry name" value="Nucleotidylyl transferase"/>
    <property type="match status" value="1"/>
</dbReference>
<dbReference type="KEGG" id="pcor:KS4_13500"/>
<keyword evidence="5 8" id="KW-0648">Protein biosynthesis</keyword>
<dbReference type="NCBIfam" id="TIGR00233">
    <property type="entry name" value="trpS"/>
    <property type="match status" value="1"/>
</dbReference>
<comment type="catalytic activity">
    <reaction evidence="7 8">
        <text>tRNA(Trp) + L-tryptophan + ATP = L-tryptophyl-tRNA(Trp) + AMP + diphosphate + H(+)</text>
        <dbReference type="Rhea" id="RHEA:24080"/>
        <dbReference type="Rhea" id="RHEA-COMP:9671"/>
        <dbReference type="Rhea" id="RHEA-COMP:9705"/>
        <dbReference type="ChEBI" id="CHEBI:15378"/>
        <dbReference type="ChEBI" id="CHEBI:30616"/>
        <dbReference type="ChEBI" id="CHEBI:33019"/>
        <dbReference type="ChEBI" id="CHEBI:57912"/>
        <dbReference type="ChEBI" id="CHEBI:78442"/>
        <dbReference type="ChEBI" id="CHEBI:78535"/>
        <dbReference type="ChEBI" id="CHEBI:456215"/>
        <dbReference type="EC" id="6.1.1.2"/>
    </reaction>
</comment>
<dbReference type="Proteomes" id="UP000317369">
    <property type="component" value="Chromosome"/>
</dbReference>
<comment type="subcellular location">
    <subcellularLocation>
        <location evidence="8">Cytoplasm</location>
    </subcellularLocation>
</comment>
<feature type="binding site" evidence="8">
    <location>
        <begin position="9"/>
        <end position="11"/>
    </location>
    <ligand>
        <name>ATP</name>
        <dbReference type="ChEBI" id="CHEBI:30616"/>
    </ligand>
</feature>
<dbReference type="GO" id="GO:0005829">
    <property type="term" value="C:cytosol"/>
    <property type="evidence" value="ECO:0007669"/>
    <property type="project" value="TreeGrafter"/>
</dbReference>
<dbReference type="GO" id="GO:0006436">
    <property type="term" value="P:tryptophanyl-tRNA aminoacylation"/>
    <property type="evidence" value="ECO:0007669"/>
    <property type="project" value="UniProtKB-UniRule"/>
</dbReference>
<evidence type="ECO:0000256" key="2">
    <source>
        <dbReference type="ARBA" id="ARBA00022598"/>
    </source>
</evidence>
<dbReference type="EMBL" id="CP036425">
    <property type="protein sequence ID" value="QDU33304.1"/>
    <property type="molecule type" value="Genomic_DNA"/>
</dbReference>
<feature type="binding site" evidence="8">
    <location>
        <begin position="144"/>
        <end position="146"/>
    </location>
    <ligand>
        <name>ATP</name>
        <dbReference type="ChEBI" id="CHEBI:30616"/>
    </ligand>
</feature>
<comment type="similarity">
    <text evidence="1 8 9">Belongs to the class-I aminoacyl-tRNA synthetase family.</text>
</comment>
<keyword evidence="8" id="KW-0963">Cytoplasm</keyword>
<keyword evidence="2 8" id="KW-0436">Ligase</keyword>
<keyword evidence="11" id="KW-1185">Reference proteome</keyword>
<protein>
    <recommendedName>
        <fullName evidence="8">Tryptophan--tRNA ligase</fullName>
        <ecNumber evidence="8">6.1.1.2</ecNumber>
    </recommendedName>
    <alternativeName>
        <fullName evidence="8">Tryptophanyl-tRNA synthetase</fullName>
        <shortName evidence="8">TrpRS</shortName>
    </alternativeName>
</protein>
<comment type="subunit">
    <text evidence="8">Homodimer.</text>
</comment>
<comment type="function">
    <text evidence="8">Catalyzes the attachment of tryptophan to tRNA(Trp).</text>
</comment>
<dbReference type="PROSITE" id="PS00178">
    <property type="entry name" value="AA_TRNA_LIGASE_I"/>
    <property type="match status" value="1"/>
</dbReference>
<proteinExistence type="inferred from homology"/>
<dbReference type="PRINTS" id="PR01039">
    <property type="entry name" value="TRNASYNTHTRP"/>
</dbReference>
<dbReference type="Pfam" id="PF00579">
    <property type="entry name" value="tRNA-synt_1b"/>
    <property type="match status" value="1"/>
</dbReference>
<evidence type="ECO:0000256" key="1">
    <source>
        <dbReference type="ARBA" id="ARBA00005594"/>
    </source>
</evidence>
<dbReference type="CDD" id="cd00806">
    <property type="entry name" value="TrpRS_core"/>
    <property type="match status" value="1"/>
</dbReference>
<feature type="binding site" evidence="8">
    <location>
        <position position="132"/>
    </location>
    <ligand>
        <name>L-tryptophan</name>
        <dbReference type="ChEBI" id="CHEBI:57912"/>
    </ligand>
</feature>
<dbReference type="InterPro" id="IPR050203">
    <property type="entry name" value="Trp-tRNA_synthetase"/>
</dbReference>
<dbReference type="HAMAP" id="MF_00140_B">
    <property type="entry name" value="Trp_tRNA_synth_B"/>
    <property type="match status" value="1"/>
</dbReference>
<evidence type="ECO:0000256" key="8">
    <source>
        <dbReference type="HAMAP-Rule" id="MF_00140"/>
    </source>
</evidence>
<evidence type="ECO:0000256" key="4">
    <source>
        <dbReference type="ARBA" id="ARBA00022840"/>
    </source>
</evidence>
<comment type="caution">
    <text evidence="8">Lacks conserved residue(s) required for the propagation of feature annotation.</text>
</comment>
<dbReference type="GO" id="GO:0004830">
    <property type="term" value="F:tryptophan-tRNA ligase activity"/>
    <property type="evidence" value="ECO:0007669"/>
    <property type="project" value="UniProtKB-UniRule"/>
</dbReference>
<evidence type="ECO:0000256" key="6">
    <source>
        <dbReference type="ARBA" id="ARBA00023146"/>
    </source>
</evidence>
<organism evidence="10 11">
    <name type="scientific">Poriferisphaera corsica</name>
    <dbReference type="NCBI Taxonomy" id="2528020"/>
    <lineage>
        <taxon>Bacteria</taxon>
        <taxon>Pseudomonadati</taxon>
        <taxon>Planctomycetota</taxon>
        <taxon>Phycisphaerae</taxon>
        <taxon>Phycisphaerales</taxon>
        <taxon>Phycisphaeraceae</taxon>
        <taxon>Poriferisphaera</taxon>
    </lineage>
</organism>
<keyword evidence="4 8" id="KW-0067">ATP-binding</keyword>
<evidence type="ECO:0000313" key="11">
    <source>
        <dbReference type="Proteomes" id="UP000317369"/>
    </source>
</evidence>
<dbReference type="RefSeq" id="WP_145076217.1">
    <property type="nucleotide sequence ID" value="NZ_CP036425.1"/>
</dbReference>
<reference evidence="10 11" key="1">
    <citation type="submission" date="2019-02" db="EMBL/GenBank/DDBJ databases">
        <title>Deep-cultivation of Planctomycetes and their phenomic and genomic characterization uncovers novel biology.</title>
        <authorList>
            <person name="Wiegand S."/>
            <person name="Jogler M."/>
            <person name="Boedeker C."/>
            <person name="Pinto D."/>
            <person name="Vollmers J."/>
            <person name="Rivas-Marin E."/>
            <person name="Kohn T."/>
            <person name="Peeters S.H."/>
            <person name="Heuer A."/>
            <person name="Rast P."/>
            <person name="Oberbeckmann S."/>
            <person name="Bunk B."/>
            <person name="Jeske O."/>
            <person name="Meyerdierks A."/>
            <person name="Storesund J.E."/>
            <person name="Kallscheuer N."/>
            <person name="Luecker S."/>
            <person name="Lage O.M."/>
            <person name="Pohl T."/>
            <person name="Merkel B.J."/>
            <person name="Hornburger P."/>
            <person name="Mueller R.-W."/>
            <person name="Bruemmer F."/>
            <person name="Labrenz M."/>
            <person name="Spormann A.M."/>
            <person name="Op den Camp H."/>
            <person name="Overmann J."/>
            <person name="Amann R."/>
            <person name="Jetten M.S.M."/>
            <person name="Mascher T."/>
            <person name="Medema M.H."/>
            <person name="Devos D.P."/>
            <person name="Kaster A.-K."/>
            <person name="Ovreas L."/>
            <person name="Rohde M."/>
            <person name="Galperin M.Y."/>
            <person name="Jogler C."/>
        </authorList>
    </citation>
    <scope>NUCLEOTIDE SEQUENCE [LARGE SCALE GENOMIC DNA]</scope>
    <source>
        <strain evidence="10 11">KS4</strain>
    </source>
</reference>
<feature type="binding site" evidence="8">
    <location>
        <position position="183"/>
    </location>
    <ligand>
        <name>ATP</name>
        <dbReference type="ChEBI" id="CHEBI:30616"/>
    </ligand>
</feature>
<dbReference type="InterPro" id="IPR014729">
    <property type="entry name" value="Rossmann-like_a/b/a_fold"/>
</dbReference>
<evidence type="ECO:0000256" key="9">
    <source>
        <dbReference type="RuleBase" id="RU363036"/>
    </source>
</evidence>
<dbReference type="OrthoDB" id="9801042at2"/>
<dbReference type="Gene3D" id="1.10.240.10">
    <property type="entry name" value="Tyrosyl-Transfer RNA Synthetase"/>
    <property type="match status" value="1"/>
</dbReference>
<dbReference type="AlphaFoldDB" id="A0A517YSW8"/>
<dbReference type="PANTHER" id="PTHR43766">
    <property type="entry name" value="TRYPTOPHAN--TRNA LIGASE, MITOCHONDRIAL"/>
    <property type="match status" value="1"/>
</dbReference>
<evidence type="ECO:0000256" key="3">
    <source>
        <dbReference type="ARBA" id="ARBA00022741"/>
    </source>
</evidence>
<keyword evidence="3 8" id="KW-0547">Nucleotide-binding</keyword>
<evidence type="ECO:0000313" key="10">
    <source>
        <dbReference type="EMBL" id="QDU33304.1"/>
    </source>
</evidence>